<organism evidence="2 3">
    <name type="scientific">Tetrabaena socialis</name>
    <dbReference type="NCBI Taxonomy" id="47790"/>
    <lineage>
        <taxon>Eukaryota</taxon>
        <taxon>Viridiplantae</taxon>
        <taxon>Chlorophyta</taxon>
        <taxon>core chlorophytes</taxon>
        <taxon>Chlorophyceae</taxon>
        <taxon>CS clade</taxon>
        <taxon>Chlamydomonadales</taxon>
        <taxon>Tetrabaenaceae</taxon>
        <taxon>Tetrabaena</taxon>
    </lineage>
</organism>
<accession>A0A2J7ZQ36</accession>
<dbReference type="EMBL" id="PGGS01000666">
    <property type="protein sequence ID" value="PNH02377.1"/>
    <property type="molecule type" value="Genomic_DNA"/>
</dbReference>
<evidence type="ECO:0000256" key="1">
    <source>
        <dbReference type="SAM" id="MobiDB-lite"/>
    </source>
</evidence>
<keyword evidence="3" id="KW-1185">Reference proteome</keyword>
<evidence type="ECO:0000313" key="2">
    <source>
        <dbReference type="EMBL" id="PNH02377.1"/>
    </source>
</evidence>
<protein>
    <submittedName>
        <fullName evidence="2">Uncharacterized protein</fullName>
    </submittedName>
</protein>
<reference evidence="2 3" key="1">
    <citation type="journal article" date="2017" name="Mol. Biol. Evol.">
        <title>The 4-celled Tetrabaena socialis nuclear genome reveals the essential components for genetic control of cell number at the origin of multicellularity in the volvocine lineage.</title>
        <authorList>
            <person name="Featherston J."/>
            <person name="Arakaki Y."/>
            <person name="Hanschen E.R."/>
            <person name="Ferris P.J."/>
            <person name="Michod R.E."/>
            <person name="Olson B.J.S.C."/>
            <person name="Nozaki H."/>
            <person name="Durand P.M."/>
        </authorList>
    </citation>
    <scope>NUCLEOTIDE SEQUENCE [LARGE SCALE GENOMIC DNA]</scope>
    <source>
        <strain evidence="2 3">NIES-571</strain>
    </source>
</reference>
<dbReference type="AlphaFoldDB" id="A0A2J7ZQ36"/>
<gene>
    <name evidence="2" type="ORF">TSOC_011651</name>
</gene>
<evidence type="ECO:0000313" key="3">
    <source>
        <dbReference type="Proteomes" id="UP000236333"/>
    </source>
</evidence>
<proteinExistence type="predicted"/>
<comment type="caution">
    <text evidence="2">The sequence shown here is derived from an EMBL/GenBank/DDBJ whole genome shotgun (WGS) entry which is preliminary data.</text>
</comment>
<dbReference type="Proteomes" id="UP000236333">
    <property type="component" value="Unassembled WGS sequence"/>
</dbReference>
<name>A0A2J7ZQ36_9CHLO</name>
<dbReference type="OrthoDB" id="562405at2759"/>
<feature type="region of interest" description="Disordered" evidence="1">
    <location>
        <begin position="148"/>
        <end position="168"/>
    </location>
</feature>
<sequence length="521" mass="55203">MANPVMTFPEMVKDAARRLPIAAARLARVPGSGVPLSAAEAHRVAPMLDVLEAALAEDGSLADDLVSDEAVRLALLRLVAFAVREPQPNNPASMAVAERAVSTSVSLLRLEARAPRRARAQLDFGRKLLRMDTLQALSRALSQSAADLQAVGQAPGPPQEAAAAEAGPAAATGQAQAQLWANAVRPTGMCCLLDSLMGLAYAQVEGGARWPEQLQRQPHVYVCELTAALRDSCVLEHCARWALHVQLAEGTGRVVQEGFAEKAVSDFSWVLLQADFLATQIQDHSAAPALREALSGPSVRHLVLSLGLVSLCAADGGPSHGLPDELLLHLPITGCGGANLRGTHGRQRLFKGVVLRMLRVLGCSSAASTTPPRDWRLVMGLLRRIGLWAVASARAEGEGAEAEAGPAPPPQELVLATTEVLAVALPALEQYRRLVYGQRAASAADAPGALAEAEAAWWWLAVEVATHCVRRGVGVDVGALSGFVWRGMLRKGGVRFASVSYWKCGRLAMMCVCLLDADEHQ</sequence>